<dbReference type="Proteomes" id="UP000532010">
    <property type="component" value="Unassembled WGS sequence"/>
</dbReference>
<proteinExistence type="predicted"/>
<feature type="domain" description="PRC-barrel" evidence="1">
    <location>
        <begin position="19"/>
        <end position="93"/>
    </location>
</feature>
<accession>A0A7W4VIY9</accession>
<protein>
    <submittedName>
        <fullName evidence="2">Sporulation protein YlmC with PRC-barrel domain</fullName>
    </submittedName>
</protein>
<evidence type="ECO:0000313" key="2">
    <source>
        <dbReference type="EMBL" id="MBB3017447.1"/>
    </source>
</evidence>
<dbReference type="PANTHER" id="PTHR36505">
    <property type="entry name" value="BLR1072 PROTEIN"/>
    <property type="match status" value="1"/>
</dbReference>
<gene>
    <name evidence="2" type="ORF">FHR70_000487</name>
</gene>
<dbReference type="SUPFAM" id="SSF50346">
    <property type="entry name" value="PRC-barrel domain"/>
    <property type="match status" value="1"/>
</dbReference>
<dbReference type="EMBL" id="JACHWB010000001">
    <property type="protein sequence ID" value="MBB3017447.1"/>
    <property type="molecule type" value="Genomic_DNA"/>
</dbReference>
<sequence length="137" mass="15530">MMQTTAQSGDVRETHSLIASDKVEGTPVRRSDGEKIGTIERVMIEKRSGKVAYAVMSFGGFMGLGEEYYTLPWGVLKYNTELDAYELNLNEDQLRGAPRRSAEGHDASYDREWEEHVHRYYNATPYWGASDPMSTGR</sequence>
<keyword evidence="3" id="KW-1185">Reference proteome</keyword>
<reference evidence="2 3" key="1">
    <citation type="submission" date="2020-08" db="EMBL/GenBank/DDBJ databases">
        <title>The Agave Microbiome: Exploring the role of microbial communities in plant adaptations to desert environments.</title>
        <authorList>
            <person name="Partida-Martinez L.P."/>
        </authorList>
    </citation>
    <scope>NUCLEOTIDE SEQUENCE [LARGE SCALE GENOMIC DNA]</scope>
    <source>
        <strain evidence="2 3">AT3.9</strain>
    </source>
</reference>
<name>A0A7W4VIY9_9HYPH</name>
<dbReference type="PANTHER" id="PTHR36505:SF1">
    <property type="entry name" value="BLR1072 PROTEIN"/>
    <property type="match status" value="1"/>
</dbReference>
<dbReference type="Pfam" id="PF05239">
    <property type="entry name" value="PRC"/>
    <property type="match status" value="1"/>
</dbReference>
<dbReference type="Gene3D" id="2.30.30.240">
    <property type="entry name" value="PRC-barrel domain"/>
    <property type="match status" value="1"/>
</dbReference>
<evidence type="ECO:0000259" key="1">
    <source>
        <dbReference type="Pfam" id="PF05239"/>
    </source>
</evidence>
<evidence type="ECO:0000313" key="3">
    <source>
        <dbReference type="Proteomes" id="UP000532010"/>
    </source>
</evidence>
<dbReference type="InterPro" id="IPR011033">
    <property type="entry name" value="PRC_barrel-like_sf"/>
</dbReference>
<organism evidence="2 3">
    <name type="scientific">Microvirga lupini</name>
    <dbReference type="NCBI Taxonomy" id="420324"/>
    <lineage>
        <taxon>Bacteria</taxon>
        <taxon>Pseudomonadati</taxon>
        <taxon>Pseudomonadota</taxon>
        <taxon>Alphaproteobacteria</taxon>
        <taxon>Hyphomicrobiales</taxon>
        <taxon>Methylobacteriaceae</taxon>
        <taxon>Microvirga</taxon>
    </lineage>
</organism>
<dbReference type="AlphaFoldDB" id="A0A7W4VIY9"/>
<comment type="caution">
    <text evidence="2">The sequence shown here is derived from an EMBL/GenBank/DDBJ whole genome shotgun (WGS) entry which is preliminary data.</text>
</comment>
<dbReference type="InterPro" id="IPR027275">
    <property type="entry name" value="PRC-brl_dom"/>
</dbReference>